<dbReference type="RefSeq" id="WP_070970225.1">
    <property type="nucleotide sequence ID" value="NZ_CP017603.1"/>
</dbReference>
<evidence type="ECO:0000313" key="1">
    <source>
        <dbReference type="EMBL" id="AOY77211.1"/>
    </source>
</evidence>
<dbReference type="Proteomes" id="UP000192478">
    <property type="component" value="Chromosome"/>
</dbReference>
<reference evidence="1 3" key="1">
    <citation type="submission" date="2016-10" db="EMBL/GenBank/DDBJ databases">
        <title>Complete Genome Sequence of Acetogen Clostridium formicoaceticum ATCC 27076.</title>
        <authorList>
            <person name="Bao T."/>
            <person name="Cheng C."/>
            <person name="Zhao J."/>
            <person name="Yang S.-T."/>
            <person name="Wang J."/>
            <person name="Wang M."/>
        </authorList>
    </citation>
    <scope>NUCLEOTIDE SEQUENCE [LARGE SCALE GENOMIC DNA]</scope>
    <source>
        <strain evidence="1 3">ATCC 27076</strain>
    </source>
</reference>
<dbReference type="KEGG" id="cfm:BJL90_15955"/>
<evidence type="ECO:0000313" key="2">
    <source>
        <dbReference type="EMBL" id="ARE87736.1"/>
    </source>
</evidence>
<proteinExistence type="predicted"/>
<dbReference type="EMBL" id="CP017603">
    <property type="protein sequence ID" value="AOY77211.1"/>
    <property type="molecule type" value="Genomic_DNA"/>
</dbReference>
<protein>
    <submittedName>
        <fullName evidence="2">Uncharacterized protein</fullName>
    </submittedName>
</protein>
<dbReference type="EMBL" id="CP020559">
    <property type="protein sequence ID" value="ARE87736.1"/>
    <property type="molecule type" value="Genomic_DNA"/>
</dbReference>
<name>A0AAC9WGE0_9CLOT</name>
<dbReference type="Proteomes" id="UP000177894">
    <property type="component" value="Chromosome"/>
</dbReference>
<reference evidence="2 4" key="2">
    <citation type="submission" date="2017-03" db="EMBL/GenBank/DDBJ databases">
        <title>Complete sequence of Clostridium formicaceticum DSM 92.</title>
        <authorList>
            <person name="Poehlein A."/>
            <person name="Karl M."/>
            <person name="Bengelsdorf F.R."/>
            <person name="Duerre P."/>
            <person name="Daniel R."/>
        </authorList>
    </citation>
    <scope>NUCLEOTIDE SEQUENCE [LARGE SCALE GENOMIC DNA]</scope>
    <source>
        <strain evidence="2 4">DSM 92</strain>
    </source>
</reference>
<accession>A0AAC9WGE0</accession>
<evidence type="ECO:0000313" key="4">
    <source>
        <dbReference type="Proteomes" id="UP000192478"/>
    </source>
</evidence>
<gene>
    <name evidence="1" type="ORF">BJL90_15955</name>
    <name evidence="2" type="ORF">CLFO_21360</name>
</gene>
<dbReference type="AlphaFoldDB" id="A0AAC9WGE0"/>
<organism evidence="2 4">
    <name type="scientific">Clostridium formicaceticum</name>
    <dbReference type="NCBI Taxonomy" id="1497"/>
    <lineage>
        <taxon>Bacteria</taxon>
        <taxon>Bacillati</taxon>
        <taxon>Bacillota</taxon>
        <taxon>Clostridia</taxon>
        <taxon>Eubacteriales</taxon>
        <taxon>Clostridiaceae</taxon>
        <taxon>Clostridium</taxon>
    </lineage>
</organism>
<sequence length="99" mass="11602">MKNKISNLNKALAVLLYDQYDCPEVDCETYEETFVEYIVHALIEKNEDICPFKNYSSECICKTSTEKCNEGLKIDCGREAEGVWKEFIGIKEEKYERRD</sequence>
<keyword evidence="3" id="KW-1185">Reference proteome</keyword>
<evidence type="ECO:0000313" key="3">
    <source>
        <dbReference type="Proteomes" id="UP000177894"/>
    </source>
</evidence>